<dbReference type="InterPro" id="IPR047046">
    <property type="entry name" value="YpjD/YvdC"/>
</dbReference>
<keyword evidence="2" id="KW-0378">Hydrolase</keyword>
<gene>
    <name evidence="2" type="ORF">RU96_GL000416</name>
</gene>
<dbReference type="PANTHER" id="PTHR42692">
    <property type="entry name" value="NUCLEOTIDE PYROPHOSPHOHYDROLASE"/>
    <property type="match status" value="1"/>
</dbReference>
<dbReference type="InterPro" id="IPR012359">
    <property type="entry name" value="MazG-related_YpjD"/>
</dbReference>
<feature type="domain" description="NTP pyrophosphohydrolase MazG-like" evidence="1">
    <location>
        <begin position="26"/>
        <end position="104"/>
    </location>
</feature>
<dbReference type="SUPFAM" id="SSF101386">
    <property type="entry name" value="all-alpha NTP pyrophosphatases"/>
    <property type="match status" value="1"/>
</dbReference>
<accession>A0A1L8R5L5</accession>
<organism evidence="2 3">
    <name type="scientific">Enterococcus canintestini</name>
    <dbReference type="NCBI Taxonomy" id="317010"/>
    <lineage>
        <taxon>Bacteria</taxon>
        <taxon>Bacillati</taxon>
        <taxon>Bacillota</taxon>
        <taxon>Bacilli</taxon>
        <taxon>Lactobacillales</taxon>
        <taxon>Enterococcaceae</taxon>
        <taxon>Enterococcus</taxon>
    </lineage>
</organism>
<name>A0A1L8R5L5_9ENTE</name>
<dbReference type="CDD" id="cd11531">
    <property type="entry name" value="NTP-PPase_BsYpjD"/>
    <property type="match status" value="1"/>
</dbReference>
<dbReference type="PIRSF" id="PIRSF029904">
    <property type="entry name" value="UCP029904_pph"/>
    <property type="match status" value="1"/>
</dbReference>
<evidence type="ECO:0000313" key="3">
    <source>
        <dbReference type="Proteomes" id="UP000182835"/>
    </source>
</evidence>
<dbReference type="Pfam" id="PF03819">
    <property type="entry name" value="MazG"/>
    <property type="match status" value="1"/>
</dbReference>
<dbReference type="GO" id="GO:0016787">
    <property type="term" value="F:hydrolase activity"/>
    <property type="evidence" value="ECO:0007669"/>
    <property type="project" value="UniProtKB-KW"/>
</dbReference>
<dbReference type="RefSeq" id="WP_071864959.1">
    <property type="nucleotide sequence ID" value="NZ_JBHLVQ010000012.1"/>
</dbReference>
<dbReference type="STRING" id="317010.RU96_GL000416"/>
<dbReference type="EMBL" id="JXKG01000011">
    <property type="protein sequence ID" value="OJG15016.1"/>
    <property type="molecule type" value="Genomic_DNA"/>
</dbReference>
<comment type="caution">
    <text evidence="2">The sequence shown here is derived from an EMBL/GenBank/DDBJ whole genome shotgun (WGS) entry which is preliminary data.</text>
</comment>
<dbReference type="Gene3D" id="1.10.287.1080">
    <property type="entry name" value="MazG-like"/>
    <property type="match status" value="1"/>
</dbReference>
<protein>
    <submittedName>
        <fullName evidence="2">MazG nucleotide pyrophosphohydrolase</fullName>
    </submittedName>
</protein>
<dbReference type="Proteomes" id="UP000182835">
    <property type="component" value="Unassembled WGS sequence"/>
</dbReference>
<dbReference type="PANTHER" id="PTHR42692:SF1">
    <property type="entry name" value="NUCLEOTIDE PYROPHOSPHOHYDROLASE"/>
    <property type="match status" value="1"/>
</dbReference>
<dbReference type="OrthoDB" id="9807397at2"/>
<evidence type="ECO:0000313" key="2">
    <source>
        <dbReference type="EMBL" id="OJG15016.1"/>
    </source>
</evidence>
<evidence type="ECO:0000259" key="1">
    <source>
        <dbReference type="Pfam" id="PF03819"/>
    </source>
</evidence>
<reference evidence="2 3" key="1">
    <citation type="submission" date="2014-12" db="EMBL/GenBank/DDBJ databases">
        <title>Draft genome sequences of 29 type strains of Enterococci.</title>
        <authorList>
            <person name="Zhong Z."/>
            <person name="Sun Z."/>
            <person name="Liu W."/>
            <person name="Zhang W."/>
            <person name="Zhang H."/>
        </authorList>
    </citation>
    <scope>NUCLEOTIDE SEQUENCE [LARGE SCALE GENOMIC DNA]</scope>
    <source>
        <strain evidence="2 3">DSM 21207</strain>
    </source>
</reference>
<dbReference type="AlphaFoldDB" id="A0A1L8R5L5"/>
<proteinExistence type="predicted"/>
<dbReference type="InterPro" id="IPR004518">
    <property type="entry name" value="MazG-like_dom"/>
</dbReference>
<sequence length="120" mass="13891">MTEKTLQQMQQEVDAYIAQFKVGYFSPLAQMARMTEEVGELAREVNHYYGEKQKKADEAPNTVAEELGDVLFVLLLMANSLDIDLTEVFDQNMAKFNQRDSYRFERKDGKRAPEDENEIS</sequence>